<gene>
    <name evidence="1" type="ORF">I6H48_00785</name>
</gene>
<protein>
    <submittedName>
        <fullName evidence="1">Uncharacterized protein</fullName>
    </submittedName>
</protein>
<dbReference type="Proteomes" id="UP000595198">
    <property type="component" value="Chromosome"/>
</dbReference>
<proteinExistence type="predicted"/>
<reference evidence="1 2" key="1">
    <citation type="submission" date="2020-12" db="EMBL/GenBank/DDBJ databases">
        <title>FDA dAtabase for Regulatory Grade micrObial Sequences (FDA-ARGOS): Supporting development and validation of Infectious Disease Dx tests.</title>
        <authorList>
            <person name="Sproer C."/>
            <person name="Gronow S."/>
            <person name="Severitt S."/>
            <person name="Schroder I."/>
            <person name="Tallon L."/>
            <person name="Sadzewicz L."/>
            <person name="Zhao X."/>
            <person name="Boylan J."/>
            <person name="Ott S."/>
            <person name="Bowen H."/>
            <person name="Vavikolanu K."/>
            <person name="Mehta A."/>
            <person name="Aluvathingal J."/>
            <person name="Nadendla S."/>
            <person name="Lowell S."/>
            <person name="Myers T."/>
            <person name="Yan Y."/>
            <person name="Sichtig H."/>
        </authorList>
    </citation>
    <scope>NUCLEOTIDE SEQUENCE [LARGE SCALE GENOMIC DNA]</scope>
    <source>
        <strain evidence="1 2">FDAARGOS_991</strain>
    </source>
</reference>
<organism evidence="1 2">
    <name type="scientific">Corynebacterium amycolatum</name>
    <dbReference type="NCBI Taxonomy" id="43765"/>
    <lineage>
        <taxon>Bacteria</taxon>
        <taxon>Bacillati</taxon>
        <taxon>Actinomycetota</taxon>
        <taxon>Actinomycetes</taxon>
        <taxon>Mycobacteriales</taxon>
        <taxon>Corynebacteriaceae</taxon>
        <taxon>Corynebacterium</taxon>
    </lineage>
</organism>
<dbReference type="EMBL" id="CP066023">
    <property type="protein sequence ID" value="QQB82840.1"/>
    <property type="molecule type" value="Genomic_DNA"/>
</dbReference>
<dbReference type="RefSeq" id="WP_198493775.1">
    <property type="nucleotide sequence ID" value="NZ_CP066023.1"/>
</dbReference>
<evidence type="ECO:0000313" key="1">
    <source>
        <dbReference type="EMBL" id="QQB82840.1"/>
    </source>
</evidence>
<evidence type="ECO:0000313" key="2">
    <source>
        <dbReference type="Proteomes" id="UP000595198"/>
    </source>
</evidence>
<sequence length="153" mass="17512">MFDKSSTRLLDWNDVSHGLNGKSANIRSTRSLSHRVGCGTRSICAVGHSFLFSHISISSFRFSTVVAWHLPQCPAVFGWLKFPVRGRFPGREVIKMMNLYYEGQNILLDENDNEELTNLIKSNRFPGLIAVFFEGRRLYVNLSEHVPFTVEFK</sequence>
<keyword evidence="2" id="KW-1185">Reference proteome</keyword>
<name>A0A7T4KR57_CORAY</name>
<accession>A0A7T4KR57</accession>
<dbReference type="InterPro" id="IPR018247">
    <property type="entry name" value="EF_Hand_1_Ca_BS"/>
</dbReference>
<dbReference type="PROSITE" id="PS00018">
    <property type="entry name" value="EF_HAND_1"/>
    <property type="match status" value="1"/>
</dbReference>